<accession>A0A975GAP6</accession>
<dbReference type="PANTHER" id="PTHR42823">
    <property type="entry name" value="ATP SYNTHASE SUBUNIT A, CHLOROPLASTIC"/>
    <property type="match status" value="1"/>
</dbReference>
<evidence type="ECO:0000313" key="14">
    <source>
        <dbReference type="Proteomes" id="UP000671913"/>
    </source>
</evidence>
<evidence type="ECO:0000256" key="2">
    <source>
        <dbReference type="ARBA" id="ARBA00006810"/>
    </source>
</evidence>
<keyword evidence="14" id="KW-1185">Reference proteome</keyword>
<dbReference type="NCBIfam" id="TIGR01131">
    <property type="entry name" value="ATP_synt_6_or_A"/>
    <property type="match status" value="1"/>
</dbReference>
<evidence type="ECO:0000313" key="13">
    <source>
        <dbReference type="EMBL" id="QSZ27297.1"/>
    </source>
</evidence>
<evidence type="ECO:0000256" key="8">
    <source>
        <dbReference type="ARBA" id="ARBA00023065"/>
    </source>
</evidence>
<dbReference type="HAMAP" id="MF_01393">
    <property type="entry name" value="ATP_synth_a_bact"/>
    <property type="match status" value="1"/>
</dbReference>
<dbReference type="EMBL" id="CP060096">
    <property type="protein sequence ID" value="QSZ27297.1"/>
    <property type="molecule type" value="Genomic_DNA"/>
</dbReference>
<feature type="transmembrane region" description="Helical" evidence="11">
    <location>
        <begin position="163"/>
        <end position="185"/>
    </location>
</feature>
<evidence type="ECO:0000256" key="7">
    <source>
        <dbReference type="ARBA" id="ARBA00022989"/>
    </source>
</evidence>
<name>A0A975GAP6_9THEO</name>
<evidence type="ECO:0000256" key="10">
    <source>
        <dbReference type="ARBA" id="ARBA00023310"/>
    </source>
</evidence>
<organism evidence="13 14">
    <name type="scientific">Aceticella autotrophica</name>
    <dbReference type="NCBI Taxonomy" id="2755338"/>
    <lineage>
        <taxon>Bacteria</taxon>
        <taxon>Bacillati</taxon>
        <taxon>Bacillota</taxon>
        <taxon>Clostridia</taxon>
        <taxon>Thermoanaerobacterales</taxon>
        <taxon>Thermoanaerobacteraceae</taxon>
        <taxon>Aceticella</taxon>
    </lineage>
</organism>
<evidence type="ECO:0000256" key="1">
    <source>
        <dbReference type="ARBA" id="ARBA00004141"/>
    </source>
</evidence>
<dbReference type="GO" id="GO:0045259">
    <property type="term" value="C:proton-transporting ATP synthase complex"/>
    <property type="evidence" value="ECO:0007669"/>
    <property type="project" value="UniProtKB-KW"/>
</dbReference>
<dbReference type="GO" id="GO:0046933">
    <property type="term" value="F:proton-transporting ATP synthase activity, rotational mechanism"/>
    <property type="evidence" value="ECO:0007669"/>
    <property type="project" value="UniProtKB-UniRule"/>
</dbReference>
<evidence type="ECO:0000256" key="12">
    <source>
        <dbReference type="RuleBase" id="RU000483"/>
    </source>
</evidence>
<keyword evidence="11" id="KW-1003">Cell membrane</keyword>
<evidence type="ECO:0000256" key="3">
    <source>
        <dbReference type="ARBA" id="ARBA00022448"/>
    </source>
</evidence>
<dbReference type="InterPro" id="IPR045082">
    <property type="entry name" value="ATP_syn_F0_a_bact/chloroplast"/>
</dbReference>
<proteinExistence type="inferred from homology"/>
<dbReference type="NCBIfam" id="NF004486">
    <property type="entry name" value="PRK05815.3-4"/>
    <property type="match status" value="1"/>
</dbReference>
<gene>
    <name evidence="11" type="primary">atpB</name>
    <name evidence="13" type="ORF">ACETAC_10770</name>
</gene>
<keyword evidence="5 11" id="KW-0812">Transmembrane</keyword>
<feature type="transmembrane region" description="Helical" evidence="11">
    <location>
        <begin position="80"/>
        <end position="100"/>
    </location>
</feature>
<comment type="function">
    <text evidence="11 12">Key component of the proton channel; it plays a direct role in the translocation of protons across the membrane.</text>
</comment>
<dbReference type="GO" id="GO:0042777">
    <property type="term" value="P:proton motive force-driven plasma membrane ATP synthesis"/>
    <property type="evidence" value="ECO:0007669"/>
    <property type="project" value="TreeGrafter"/>
</dbReference>
<keyword evidence="7 11" id="KW-1133">Transmembrane helix</keyword>
<dbReference type="Pfam" id="PF00119">
    <property type="entry name" value="ATP-synt_A"/>
    <property type="match status" value="1"/>
</dbReference>
<dbReference type="Gene3D" id="1.20.120.220">
    <property type="entry name" value="ATP synthase, F0 complex, subunit A"/>
    <property type="match status" value="1"/>
</dbReference>
<dbReference type="AlphaFoldDB" id="A0A975GAP6"/>
<dbReference type="RefSeq" id="WP_284679987.1">
    <property type="nucleotide sequence ID" value="NZ_CP060096.1"/>
</dbReference>
<dbReference type="InterPro" id="IPR000568">
    <property type="entry name" value="ATP_synth_F0_asu"/>
</dbReference>
<evidence type="ECO:0000256" key="6">
    <source>
        <dbReference type="ARBA" id="ARBA00022781"/>
    </source>
</evidence>
<keyword evidence="10 11" id="KW-0066">ATP synthesis</keyword>
<dbReference type="KEGG" id="aaut:ACETAC_10770"/>
<keyword evidence="6 11" id="KW-0375">Hydrogen ion transport</keyword>
<comment type="similarity">
    <text evidence="2 11 12">Belongs to the ATPase A chain family.</text>
</comment>
<dbReference type="SUPFAM" id="SSF81336">
    <property type="entry name" value="F1F0 ATP synthase subunit A"/>
    <property type="match status" value="1"/>
</dbReference>
<feature type="transmembrane region" description="Helical" evidence="11">
    <location>
        <begin position="106"/>
        <end position="125"/>
    </location>
</feature>
<dbReference type="PRINTS" id="PR00123">
    <property type="entry name" value="ATPASEA"/>
</dbReference>
<comment type="subcellular location">
    <subcellularLocation>
        <location evidence="11 12">Cell membrane</location>
        <topology evidence="11 12">Multi-pass membrane protein</topology>
    </subcellularLocation>
    <subcellularLocation>
        <location evidence="1">Membrane</location>
        <topology evidence="1">Multi-pass membrane protein</topology>
    </subcellularLocation>
</comment>
<dbReference type="Proteomes" id="UP000671913">
    <property type="component" value="Chromosome"/>
</dbReference>
<evidence type="ECO:0000256" key="4">
    <source>
        <dbReference type="ARBA" id="ARBA00022547"/>
    </source>
</evidence>
<reference evidence="13" key="1">
    <citation type="submission" date="2020-08" db="EMBL/GenBank/DDBJ databases">
        <title>Genomic insights into the carbon and energy metabolism of the first obligate autotrophic acetogenic bacterium Aceticella autotrophica gen. nov., sp. nov.</title>
        <authorList>
            <person name="Toshchakov S.V."/>
            <person name="Elcheninov A.G."/>
            <person name="Kublanov I.V."/>
            <person name="Frolov E.N."/>
            <person name="Lebedinsky A.V."/>
        </authorList>
    </citation>
    <scope>NUCLEOTIDE SEQUENCE</scope>
    <source>
        <strain evidence="13">3443-3Ac</strain>
    </source>
</reference>
<keyword evidence="8 11" id="KW-0406">Ion transport</keyword>
<keyword evidence="9 11" id="KW-0472">Membrane</keyword>
<sequence length="218" mass="24164">MEISQPVLFTIPLFSGIPVSRTVVVTWIIMAVIILLSLISTRNWKTVPKGIQNFVEMVIDGLNSFTKTALGSHWKTFTPYLGTIAIFLIIANIIGIFGIKPPTSDLSMTAAMAVMSIIVVIIASIKAKGVKGYVKSFFKPMPVIFPMKILELFIRPLSLAARLFGNIIAAFLIMEIISKMVPIILPAVCSLYFDLFDGLLQMIIFVFLTMLYIQEAVE</sequence>
<keyword evidence="3 11" id="KW-0813">Transport</keyword>
<evidence type="ECO:0000256" key="5">
    <source>
        <dbReference type="ARBA" id="ARBA00022692"/>
    </source>
</evidence>
<evidence type="ECO:0000256" key="9">
    <source>
        <dbReference type="ARBA" id="ARBA00023136"/>
    </source>
</evidence>
<dbReference type="PANTHER" id="PTHR42823:SF3">
    <property type="entry name" value="ATP SYNTHASE SUBUNIT A, CHLOROPLASTIC"/>
    <property type="match status" value="1"/>
</dbReference>
<protein>
    <recommendedName>
        <fullName evidence="11 12">ATP synthase subunit a</fullName>
    </recommendedName>
    <alternativeName>
        <fullName evidence="11">ATP synthase F0 sector subunit a</fullName>
    </alternativeName>
    <alternativeName>
        <fullName evidence="11">F-ATPase subunit 6</fullName>
    </alternativeName>
</protein>
<feature type="transmembrane region" description="Helical" evidence="11">
    <location>
        <begin position="20"/>
        <end position="39"/>
    </location>
</feature>
<dbReference type="CDD" id="cd00310">
    <property type="entry name" value="ATP-synt_Fo_a_6"/>
    <property type="match status" value="1"/>
</dbReference>
<keyword evidence="4 11" id="KW-0138">CF(0)</keyword>
<feature type="transmembrane region" description="Helical" evidence="11">
    <location>
        <begin position="191"/>
        <end position="213"/>
    </location>
</feature>
<evidence type="ECO:0000256" key="11">
    <source>
        <dbReference type="HAMAP-Rule" id="MF_01393"/>
    </source>
</evidence>
<dbReference type="GO" id="GO:0005886">
    <property type="term" value="C:plasma membrane"/>
    <property type="evidence" value="ECO:0007669"/>
    <property type="project" value="UniProtKB-SubCell"/>
</dbReference>
<dbReference type="InterPro" id="IPR035908">
    <property type="entry name" value="F0_ATP_A_sf"/>
</dbReference>